<dbReference type="OrthoDB" id="4849160at2759"/>
<comment type="subcellular location">
    <subcellularLocation>
        <location evidence="2">Secreted</location>
    </subcellularLocation>
</comment>
<keyword evidence="5" id="KW-0732">Signal</keyword>
<sequence>MVFSKIACVLASASMVAGHGYVSGIVANGQYYGGYIVDTYAYTDNAPDTIGWSTQATDLGFVSPDSYSSPDIICHQDAKPGALTANVKAGSKIEMQWTEWPESHHGPILNYLAPCNGDCSKVDKTSLKFFKIDQQGLIDGSNAPGTWASDNMIENNNTYTFSMPEAVPDGNYVLRHELIALHSAGQENGAQNYVQCVNVKVTGGGNASPTGTAGEQLYKASDKGIKFDIYSDLSSYPMPGPALFNAN</sequence>
<dbReference type="AlphaFoldDB" id="A0A017SD52"/>
<feature type="domain" description="Auxiliary Activity family 9 catalytic" evidence="6">
    <location>
        <begin position="19"/>
        <end position="234"/>
    </location>
</feature>
<protein>
    <submittedName>
        <fullName evidence="7">Glycoside hydrolase</fullName>
    </submittedName>
</protein>
<evidence type="ECO:0000256" key="1">
    <source>
        <dbReference type="ARBA" id="ARBA00001973"/>
    </source>
</evidence>
<dbReference type="STRING" id="1388766.A0A017SD52"/>
<dbReference type="InterPro" id="IPR049892">
    <property type="entry name" value="AA9"/>
</dbReference>
<comment type="cofactor">
    <cofactor evidence="1">
        <name>Cu(2+)</name>
        <dbReference type="ChEBI" id="CHEBI:29036"/>
    </cofactor>
</comment>
<dbReference type="Gene3D" id="2.70.50.70">
    <property type="match status" value="1"/>
</dbReference>
<dbReference type="CDD" id="cd21175">
    <property type="entry name" value="LPMO_AA9"/>
    <property type="match status" value="1"/>
</dbReference>
<keyword evidence="3" id="KW-0964">Secreted</keyword>
<evidence type="ECO:0000256" key="5">
    <source>
        <dbReference type="SAM" id="SignalP"/>
    </source>
</evidence>
<keyword evidence="7" id="KW-0378">Hydrolase</keyword>
<dbReference type="GO" id="GO:0016787">
    <property type="term" value="F:hydrolase activity"/>
    <property type="evidence" value="ECO:0007669"/>
    <property type="project" value="UniProtKB-KW"/>
</dbReference>
<name>A0A017SD52_ASPRC</name>
<dbReference type="InterPro" id="IPR005103">
    <property type="entry name" value="AA9_LPMO"/>
</dbReference>
<keyword evidence="4" id="KW-1015">Disulfide bond</keyword>
<dbReference type="Pfam" id="PF03443">
    <property type="entry name" value="AA9"/>
    <property type="match status" value="1"/>
</dbReference>
<keyword evidence="8" id="KW-1185">Reference proteome</keyword>
<dbReference type="PANTHER" id="PTHR33353:SF34">
    <property type="entry name" value="ENDO-BETA-1,4-GLUCANASE D"/>
    <property type="match status" value="1"/>
</dbReference>
<proteinExistence type="predicted"/>
<dbReference type="GeneID" id="63699479"/>
<reference evidence="8" key="1">
    <citation type="journal article" date="2014" name="Nat. Commun.">
        <title>Genomic adaptations of the halophilic Dead Sea filamentous fungus Eurotium rubrum.</title>
        <authorList>
            <person name="Kis-Papo T."/>
            <person name="Weig A.R."/>
            <person name="Riley R."/>
            <person name="Persoh D."/>
            <person name="Salamov A."/>
            <person name="Sun H."/>
            <person name="Lipzen A."/>
            <person name="Wasser S.P."/>
            <person name="Rambold G."/>
            <person name="Grigoriev I.V."/>
            <person name="Nevo E."/>
        </authorList>
    </citation>
    <scope>NUCLEOTIDE SEQUENCE [LARGE SCALE GENOMIC DNA]</scope>
    <source>
        <strain evidence="8">CBS 135680</strain>
    </source>
</reference>
<dbReference type="RefSeq" id="XP_040638570.1">
    <property type="nucleotide sequence ID" value="XM_040784355.1"/>
</dbReference>
<evidence type="ECO:0000256" key="3">
    <source>
        <dbReference type="ARBA" id="ARBA00022525"/>
    </source>
</evidence>
<evidence type="ECO:0000313" key="8">
    <source>
        <dbReference type="Proteomes" id="UP000019804"/>
    </source>
</evidence>
<dbReference type="Proteomes" id="UP000019804">
    <property type="component" value="Unassembled WGS sequence"/>
</dbReference>
<accession>A0A017SD52</accession>
<evidence type="ECO:0000256" key="4">
    <source>
        <dbReference type="ARBA" id="ARBA00023157"/>
    </source>
</evidence>
<feature type="chain" id="PRO_5001496047" evidence="5">
    <location>
        <begin position="19"/>
        <end position="247"/>
    </location>
</feature>
<dbReference type="HOGENOM" id="CLU_031730_1_3_1"/>
<dbReference type="PANTHER" id="PTHR33353">
    <property type="entry name" value="PUTATIVE (AFU_ORTHOLOGUE AFUA_1G12560)-RELATED"/>
    <property type="match status" value="1"/>
</dbReference>
<gene>
    <name evidence="7" type="ORF">EURHEDRAFT_456477</name>
</gene>
<dbReference type="GO" id="GO:0005576">
    <property type="term" value="C:extracellular region"/>
    <property type="evidence" value="ECO:0007669"/>
    <property type="project" value="UniProtKB-SubCell"/>
</dbReference>
<organism evidence="7 8">
    <name type="scientific">Aspergillus ruber (strain CBS 135680)</name>
    <dbReference type="NCBI Taxonomy" id="1388766"/>
    <lineage>
        <taxon>Eukaryota</taxon>
        <taxon>Fungi</taxon>
        <taxon>Dikarya</taxon>
        <taxon>Ascomycota</taxon>
        <taxon>Pezizomycotina</taxon>
        <taxon>Eurotiomycetes</taxon>
        <taxon>Eurotiomycetidae</taxon>
        <taxon>Eurotiales</taxon>
        <taxon>Aspergillaceae</taxon>
        <taxon>Aspergillus</taxon>
        <taxon>Aspergillus subgen. Aspergillus</taxon>
    </lineage>
</organism>
<feature type="signal peptide" evidence="5">
    <location>
        <begin position="1"/>
        <end position="18"/>
    </location>
</feature>
<evidence type="ECO:0000256" key="2">
    <source>
        <dbReference type="ARBA" id="ARBA00004613"/>
    </source>
</evidence>
<dbReference type="EMBL" id="KK088424">
    <property type="protein sequence ID" value="EYE94882.1"/>
    <property type="molecule type" value="Genomic_DNA"/>
</dbReference>
<evidence type="ECO:0000259" key="6">
    <source>
        <dbReference type="Pfam" id="PF03443"/>
    </source>
</evidence>
<evidence type="ECO:0000313" key="7">
    <source>
        <dbReference type="EMBL" id="EYE94882.1"/>
    </source>
</evidence>